<evidence type="ECO:0000313" key="2">
    <source>
        <dbReference type="EMBL" id="AQY51320.1"/>
    </source>
</evidence>
<keyword evidence="3" id="KW-1185">Reference proteome</keyword>
<proteinExistence type="predicted"/>
<reference evidence="3" key="1">
    <citation type="submission" date="2015-03" db="EMBL/GenBank/DDBJ databases">
        <authorList>
            <person name="Ferrari E."/>
            <person name="Walter M.C."/>
            <person name="Huptas C."/>
            <person name="Scherer S."/>
            <person name="Mueller-Herbst S."/>
        </authorList>
    </citation>
    <scope>NUCLEOTIDE SEQUENCE [LARGE SCALE GENOMIC DNA]</scope>
    <source>
        <strain evidence="3">LWP01</strain>
    </source>
</reference>
<sequence>MKNKDIFLISETRTNNFTDPDVAVKIGGLWGQAQKYQQEGAIFYGIYADYESDYKGDYTVSVASSICPFKEAKTISIPEQKYHAFPVEKDVFATWQEIWKTELDRSYLFDYEEYSADGSIRIYIGLNT</sequence>
<evidence type="ECO:0000313" key="3">
    <source>
        <dbReference type="Proteomes" id="UP000223060"/>
    </source>
</evidence>
<organism evidence="2 3">
    <name type="scientific">Listeria weihenstephanensis</name>
    <dbReference type="NCBI Taxonomy" id="1006155"/>
    <lineage>
        <taxon>Bacteria</taxon>
        <taxon>Bacillati</taxon>
        <taxon>Bacillota</taxon>
        <taxon>Bacilli</taxon>
        <taxon>Bacillales</taxon>
        <taxon>Listeriaceae</taxon>
        <taxon>Listeria</taxon>
    </lineage>
</organism>
<evidence type="ECO:0000259" key="1">
    <source>
        <dbReference type="Pfam" id="PF06445"/>
    </source>
</evidence>
<name>A0A1S7FVB6_9LIST</name>
<protein>
    <recommendedName>
        <fullName evidence="1">GyrI-like small molecule binding domain-containing protein</fullName>
    </recommendedName>
</protein>
<dbReference type="Gene3D" id="3.20.80.10">
    <property type="entry name" value="Regulatory factor, effector binding domain"/>
    <property type="match status" value="1"/>
</dbReference>
<dbReference type="EMBL" id="CP011102">
    <property type="protein sequence ID" value="AQY51320.1"/>
    <property type="molecule type" value="Genomic_DNA"/>
</dbReference>
<dbReference type="InterPro" id="IPR029442">
    <property type="entry name" value="GyrI-like"/>
</dbReference>
<dbReference type="InterPro" id="IPR011256">
    <property type="entry name" value="Reg_factor_effector_dom_sf"/>
</dbReference>
<dbReference type="RefSeq" id="WP_051492990.1">
    <property type="nucleotide sequence ID" value="NZ_CP011102.1"/>
</dbReference>
<dbReference type="AlphaFoldDB" id="A0A1S7FVB6"/>
<gene>
    <name evidence="2" type="ORF">UE46_09800</name>
</gene>
<dbReference type="KEGG" id="lwi:UE46_09800"/>
<accession>A0A1S7FVB6</accession>
<dbReference type="Pfam" id="PF06445">
    <property type="entry name" value="GyrI-like"/>
    <property type="match status" value="1"/>
</dbReference>
<feature type="domain" description="GyrI-like small molecule binding" evidence="1">
    <location>
        <begin position="11"/>
        <end position="113"/>
    </location>
</feature>
<dbReference type="Proteomes" id="UP000223060">
    <property type="component" value="Chromosome"/>
</dbReference>